<dbReference type="OrthoDB" id="3251355at2"/>
<dbReference type="EC" id="1.11.1.7" evidence="9"/>
<dbReference type="PATRIC" id="fig|1354337.4.peg.1061"/>
<evidence type="ECO:0000259" key="8">
    <source>
        <dbReference type="Pfam" id="PF20628"/>
    </source>
</evidence>
<keyword evidence="4 9" id="KW-0560">Oxidoreductase</keyword>
<dbReference type="Pfam" id="PF04261">
    <property type="entry name" value="Dyp_perox_N"/>
    <property type="match status" value="1"/>
</dbReference>
<evidence type="ECO:0000259" key="7">
    <source>
        <dbReference type="Pfam" id="PF04261"/>
    </source>
</evidence>
<dbReference type="PANTHER" id="PTHR30521:SF0">
    <property type="entry name" value="DYP-TYPE PEROXIDASE FAMILY PROTEIN"/>
    <property type="match status" value="1"/>
</dbReference>
<dbReference type="SUPFAM" id="SSF54909">
    <property type="entry name" value="Dimeric alpha+beta barrel"/>
    <property type="match status" value="1"/>
</dbReference>
<evidence type="ECO:0000256" key="6">
    <source>
        <dbReference type="ARBA" id="ARBA00025737"/>
    </source>
</evidence>
<dbReference type="GO" id="GO:0005829">
    <property type="term" value="C:cytosol"/>
    <property type="evidence" value="ECO:0007669"/>
    <property type="project" value="TreeGrafter"/>
</dbReference>
<accession>A0A198GBB8</accession>
<comment type="caution">
    <text evidence="9">The sequence shown here is derived from an EMBL/GenBank/DDBJ whole genome shotgun (WGS) entry which is preliminary data.</text>
</comment>
<dbReference type="InterPro" id="IPR006314">
    <property type="entry name" value="Dyp_peroxidase"/>
</dbReference>
<dbReference type="GO" id="GO:0046872">
    <property type="term" value="F:metal ion binding"/>
    <property type="evidence" value="ECO:0007669"/>
    <property type="project" value="UniProtKB-KW"/>
</dbReference>
<comment type="cofactor">
    <cofactor evidence="1">
        <name>heme b</name>
        <dbReference type="ChEBI" id="CHEBI:60344"/>
    </cofactor>
</comment>
<reference evidence="9 10" key="1">
    <citation type="submission" date="2016-04" db="EMBL/GenBank/DDBJ databases">
        <title>ATOL: Assembling a taxonomically balanced genome-scale reconstruction of the evolutionary history of the Enterobacteriaceae.</title>
        <authorList>
            <person name="Plunkett G.III."/>
            <person name="Neeno-Eckwall E.C."/>
            <person name="Glasner J.D."/>
            <person name="Perna N.T."/>
        </authorList>
    </citation>
    <scope>NUCLEOTIDE SEQUENCE [LARGE SCALE GENOMIC DNA]</scope>
    <source>
        <strain evidence="9 10">ATCC 19692</strain>
    </source>
</reference>
<evidence type="ECO:0000256" key="1">
    <source>
        <dbReference type="ARBA" id="ARBA00001970"/>
    </source>
</evidence>
<keyword evidence="2 9" id="KW-0575">Peroxidase</keyword>
<proteinExistence type="inferred from homology"/>
<dbReference type="Proteomes" id="UP000094023">
    <property type="component" value="Unassembled WGS sequence"/>
</dbReference>
<keyword evidence="3" id="KW-0479">Metal-binding</keyword>
<evidence type="ECO:0000313" key="10">
    <source>
        <dbReference type="Proteomes" id="UP000094023"/>
    </source>
</evidence>
<sequence>MKYQDVTKSPCENAYFLVFNLKDTPETRPVLIDLCNNLSGLLRSMRTRFPELETSCVMGFGANVWSRLFPNQAKPKELNTFKAIKGDVYTAVSTPGDLFFHIRALKVSACYELASIISQKLKDIVTPVDEVHGFRYFDGRSIIGFVDGTENPEFEDERASYAVVGDEDPQFTGGSYAFVQKYIHNMDAWEKQSLVEQEKVIGRHKFNDVELTDEEKEPGSHNVVTNIQDENGEDLKIVRANMPFSNPSKNEYGTYFIGYARYFSTTNRMLRNMFSGTPEGHTDMLLKFSTAVTGTLFFVPTPDFLDDLE</sequence>
<keyword evidence="5" id="KW-0408">Iron</keyword>
<dbReference type="Pfam" id="PF20628">
    <property type="entry name" value="Dyp_perox_C"/>
    <property type="match status" value="1"/>
</dbReference>
<name>A0A198GBB8_9GAMM</name>
<dbReference type="STRING" id="1354337.M983_1042"/>
<evidence type="ECO:0000313" key="9">
    <source>
        <dbReference type="EMBL" id="OAT34727.1"/>
    </source>
</evidence>
<dbReference type="InterPro" id="IPR048327">
    <property type="entry name" value="Dyp_perox_N"/>
</dbReference>
<dbReference type="PANTHER" id="PTHR30521">
    <property type="entry name" value="DEFERROCHELATASE/PEROXIDASE"/>
    <property type="match status" value="1"/>
</dbReference>
<dbReference type="InterPro" id="IPR011008">
    <property type="entry name" value="Dimeric_a/b-barrel"/>
</dbReference>
<comment type="similarity">
    <text evidence="6">Belongs to the DyP-type peroxidase family.</text>
</comment>
<dbReference type="GO" id="GO:0140825">
    <property type="term" value="F:lactoperoxidase activity"/>
    <property type="evidence" value="ECO:0007669"/>
    <property type="project" value="UniProtKB-EC"/>
</dbReference>
<keyword evidence="10" id="KW-1185">Reference proteome</keyword>
<dbReference type="NCBIfam" id="TIGR01413">
    <property type="entry name" value="Dyp_perox_fam"/>
    <property type="match status" value="1"/>
</dbReference>
<organism evidence="9 10">
    <name type="scientific">Proteus myxofaciens ATCC 19692</name>
    <dbReference type="NCBI Taxonomy" id="1354337"/>
    <lineage>
        <taxon>Bacteria</taxon>
        <taxon>Pseudomonadati</taxon>
        <taxon>Pseudomonadota</taxon>
        <taxon>Gammaproteobacteria</taxon>
        <taxon>Enterobacterales</taxon>
        <taxon>Morganellaceae</taxon>
        <taxon>Proteus</taxon>
    </lineage>
</organism>
<gene>
    <name evidence="9" type="ORF">M983_1042</name>
</gene>
<dbReference type="RefSeq" id="WP_066748127.1">
    <property type="nucleotide sequence ID" value="NZ_LXEN01000042.1"/>
</dbReference>
<feature type="domain" description="Dyp-type peroxidase N-terminal" evidence="7">
    <location>
        <begin position="7"/>
        <end position="135"/>
    </location>
</feature>
<dbReference type="AlphaFoldDB" id="A0A198GBB8"/>
<evidence type="ECO:0000256" key="5">
    <source>
        <dbReference type="ARBA" id="ARBA00023004"/>
    </source>
</evidence>
<dbReference type="EMBL" id="LXEN01000042">
    <property type="protein sequence ID" value="OAT34727.1"/>
    <property type="molecule type" value="Genomic_DNA"/>
</dbReference>
<protein>
    <submittedName>
        <fullName evidence="9">Putative dye-decolorizing peroxidase</fullName>
        <ecNumber evidence="9">1.11.1.7</ecNumber>
    </submittedName>
</protein>
<evidence type="ECO:0000256" key="4">
    <source>
        <dbReference type="ARBA" id="ARBA00023002"/>
    </source>
</evidence>
<dbReference type="InterPro" id="IPR048328">
    <property type="entry name" value="Dyp_perox_C"/>
</dbReference>
<feature type="domain" description="Dyp-type peroxidase C-terminal" evidence="8">
    <location>
        <begin position="139"/>
        <end position="302"/>
    </location>
</feature>
<evidence type="ECO:0000256" key="3">
    <source>
        <dbReference type="ARBA" id="ARBA00022723"/>
    </source>
</evidence>
<dbReference type="PROSITE" id="PS51404">
    <property type="entry name" value="DYP_PEROXIDASE"/>
    <property type="match status" value="1"/>
</dbReference>
<evidence type="ECO:0000256" key="2">
    <source>
        <dbReference type="ARBA" id="ARBA00022559"/>
    </source>
</evidence>
<dbReference type="GO" id="GO:0020037">
    <property type="term" value="F:heme binding"/>
    <property type="evidence" value="ECO:0007669"/>
    <property type="project" value="InterPro"/>
</dbReference>